<keyword evidence="1" id="KW-0560">Oxidoreductase</keyword>
<keyword evidence="4" id="KW-1185">Reference proteome</keyword>
<dbReference type="AlphaFoldDB" id="A0A429ZER3"/>
<gene>
    <name evidence="3" type="ORF">CBF35_13385</name>
</gene>
<dbReference type="Gene3D" id="3.40.605.10">
    <property type="entry name" value="Aldehyde Dehydrogenase, Chain A, domain 1"/>
    <property type="match status" value="1"/>
</dbReference>
<evidence type="ECO:0000259" key="2">
    <source>
        <dbReference type="Pfam" id="PF00171"/>
    </source>
</evidence>
<dbReference type="InterPro" id="IPR016163">
    <property type="entry name" value="Ald_DH_C"/>
</dbReference>
<dbReference type="RefSeq" id="WP_126781981.1">
    <property type="nucleotide sequence ID" value="NZ_NGJU01000024.1"/>
</dbReference>
<evidence type="ECO:0000313" key="4">
    <source>
        <dbReference type="Proteomes" id="UP000287239"/>
    </source>
</evidence>
<organism evidence="3 4">
    <name type="scientific">Vagococcus salmoninarum</name>
    <dbReference type="NCBI Taxonomy" id="2739"/>
    <lineage>
        <taxon>Bacteria</taxon>
        <taxon>Bacillati</taxon>
        <taxon>Bacillota</taxon>
        <taxon>Bacilli</taxon>
        <taxon>Lactobacillales</taxon>
        <taxon>Enterococcaceae</taxon>
        <taxon>Vagococcus</taxon>
    </lineage>
</organism>
<dbReference type="Pfam" id="PF00171">
    <property type="entry name" value="Aldedh"/>
    <property type="match status" value="1"/>
</dbReference>
<feature type="domain" description="Aldehyde dehydrogenase" evidence="2">
    <location>
        <begin position="3"/>
        <end position="274"/>
    </location>
</feature>
<reference evidence="3 4" key="1">
    <citation type="submission" date="2017-05" db="EMBL/GenBank/DDBJ databases">
        <title>Vagococcus spp. assemblies.</title>
        <authorList>
            <person name="Gulvik C.A."/>
        </authorList>
    </citation>
    <scope>NUCLEOTIDE SEQUENCE [LARGE SCALE GENOMIC DNA]</scope>
    <source>
        <strain evidence="3 4">NCFB 2777</strain>
    </source>
</reference>
<evidence type="ECO:0000256" key="1">
    <source>
        <dbReference type="ARBA" id="ARBA00023002"/>
    </source>
</evidence>
<comment type="caution">
    <text evidence="3">The sequence shown here is derived from an EMBL/GenBank/DDBJ whole genome shotgun (WGS) entry which is preliminary data.</text>
</comment>
<sequence>MSSEVTQRAQGAEEQVVTELLEQAKLAQAELGTYSQDKIDRICKTVSHAAYDNRVKLAKLAQEETNYGRWQDKVIKNTFASKDLLAEISELPTVGQIAVDEEKKVAEIAVPVGVIAALVPVTNPTSTVIYKTLIALKSGNSIVFSPHPQGVNCVIATVKILRQAIASAGGPPNSISVLTKPTLASTSTLMNHDLTKLILATGSAGMVKAAYSSGNPAIGVGPGNSPAFIEKSANIALAVERIIASKTFDNSLLCSSEQSVIVEESSKVTVIKAFERQGGYFLSSNESQRLRNLLVNEEGHFNRQVIGQSALKIAELANITLPLGTKVLMVEESDVGWEFTFSREKLAPILAFYTVSDEEAASELAFKLLTFQGQGHTMAIHSEQPEVVKKFSLKMPVSRIIVNAGSALGAVGGTTALMPAMTLGCGAVGGSSSSDNIGPEHLFNRRRVAYGLVEQGDLMASETIEEIMEEGPVKELTPEISEEIINKIVKAVLAKL</sequence>
<dbReference type="InterPro" id="IPR015590">
    <property type="entry name" value="Aldehyde_DH_dom"/>
</dbReference>
<dbReference type="InterPro" id="IPR016161">
    <property type="entry name" value="Ald_DH/histidinol_DH"/>
</dbReference>
<dbReference type="CDD" id="cd07122">
    <property type="entry name" value="ALDH_F20_ACDH"/>
    <property type="match status" value="1"/>
</dbReference>
<name>A0A429ZER3_9ENTE</name>
<proteinExistence type="predicted"/>
<dbReference type="SUPFAM" id="SSF53720">
    <property type="entry name" value="ALDH-like"/>
    <property type="match status" value="1"/>
</dbReference>
<dbReference type="GeneID" id="98569338"/>
<dbReference type="GO" id="GO:0016620">
    <property type="term" value="F:oxidoreductase activity, acting on the aldehyde or oxo group of donors, NAD or NADP as acceptor"/>
    <property type="evidence" value="ECO:0007669"/>
    <property type="project" value="InterPro"/>
</dbReference>
<dbReference type="Gene3D" id="3.40.309.10">
    <property type="entry name" value="Aldehyde Dehydrogenase, Chain A, domain 2"/>
    <property type="match status" value="1"/>
</dbReference>
<dbReference type="EMBL" id="NGJU01000024">
    <property type="protein sequence ID" value="RST92167.1"/>
    <property type="molecule type" value="Genomic_DNA"/>
</dbReference>
<dbReference type="PANTHER" id="PTHR11699">
    <property type="entry name" value="ALDEHYDE DEHYDROGENASE-RELATED"/>
    <property type="match status" value="1"/>
</dbReference>
<dbReference type="InterPro" id="IPR016162">
    <property type="entry name" value="Ald_DH_N"/>
</dbReference>
<dbReference type="Proteomes" id="UP000287239">
    <property type="component" value="Unassembled WGS sequence"/>
</dbReference>
<evidence type="ECO:0000313" key="3">
    <source>
        <dbReference type="EMBL" id="RST92167.1"/>
    </source>
</evidence>
<accession>A0A429ZER3</accession>
<protein>
    <submittedName>
        <fullName evidence="3">Acetaldehyde dehydrogenase</fullName>
    </submittedName>
</protein>
<dbReference type="OrthoDB" id="9815791at2"/>